<keyword evidence="1" id="KW-0812">Transmembrane</keyword>
<evidence type="ECO:0000256" key="1">
    <source>
        <dbReference type="SAM" id="Phobius"/>
    </source>
</evidence>
<feature type="transmembrane region" description="Helical" evidence="1">
    <location>
        <begin position="85"/>
        <end position="104"/>
    </location>
</feature>
<evidence type="ECO:0000313" key="3">
    <source>
        <dbReference type="Proteomes" id="UP001609932"/>
    </source>
</evidence>
<keyword evidence="1" id="KW-1133">Transmembrane helix</keyword>
<evidence type="ECO:0008006" key="4">
    <source>
        <dbReference type="Google" id="ProtNLM"/>
    </source>
</evidence>
<organism evidence="2 3">
    <name type="scientific">Ectopseudomonas khazarica</name>
    <dbReference type="NCBI Taxonomy" id="2502979"/>
    <lineage>
        <taxon>Bacteria</taxon>
        <taxon>Pseudomonadati</taxon>
        <taxon>Pseudomonadota</taxon>
        <taxon>Gammaproteobacteria</taxon>
        <taxon>Pseudomonadales</taxon>
        <taxon>Pseudomonadaceae</taxon>
        <taxon>Ectopseudomonas</taxon>
    </lineage>
</organism>
<gene>
    <name evidence="2" type="ORF">ACEVAQ_18800</name>
</gene>
<accession>A0ABW7MGM9</accession>
<protein>
    <recommendedName>
        <fullName evidence="4">Conjugal transfer/type IV secretion protein DotA/TraY</fullName>
    </recommendedName>
</protein>
<sequence length="729" mass="77954">MNSFSTLVLVWLFGTWMFDQSELIGIGSTHTTVVTPLTIFASYFSIVGLAGFGIFSSWAMFLGIFRLRQNGNFFGSRDGNEAFFYPLRVVVALALCAPVIPVASAGGQSVVLTPGHSLIAGIAKNGSKWGDDAQTSSFKLMHAYNLFNEPNYEVSVNRPEAKGMIVNWLQLATVATGYYIHKNPTNALKDITATQLAVMLAEGAWRRQYTDSSKPGYYGASSTTDPFINQILNHTAIPLIPPTDAIAAAIKHNDSSISKDAGEGTVGREMDSENFLCKGSGTSGFAASIVCSDEQMALRVTNDKSISQGLAAAQRQMWQRIVQAQFSRHMGFKNNQDAAEANALAAASKTYLEKEVDWYIANAQFTIRTAIASQLLAESEQFFASLEEWGWMMGGTFVLRAANDFTRAQSYASEGTSKLYPTSDLADLTFGDDLTKLTMNKVERELEDSGDSTDLTDLLGLDILGKDPSQVNLYTVAAFGRELAGTGLMFISGSGLSRIASKGNSGMTKALFMIGVVLLIAGAMIGYVLPVVFAIFGLMGVISWLTFVASAFFGVTLWSAAQAAPKGEEHTSQMAGKGWNTLIFIGFYPALAVGGLAAAVTITSIGLPIVNTMMAGLWGLMDNGVADLSQPFDAIAGVLIGSIMMVLLTCMLFWSVCMTSASLITNFPRTVLNMISFSEPGLNPYENTAQGVMGGVSGMVKAPLSIATQSIVRRIVQPSGPRSPQGGGE</sequence>
<dbReference type="Proteomes" id="UP001609932">
    <property type="component" value="Unassembled WGS sequence"/>
</dbReference>
<feature type="transmembrane region" description="Helical" evidence="1">
    <location>
        <begin position="41"/>
        <end position="65"/>
    </location>
</feature>
<feature type="transmembrane region" description="Helical" evidence="1">
    <location>
        <begin position="634"/>
        <end position="654"/>
    </location>
</feature>
<keyword evidence="3" id="KW-1185">Reference proteome</keyword>
<evidence type="ECO:0000313" key="2">
    <source>
        <dbReference type="EMBL" id="MFH6600755.1"/>
    </source>
</evidence>
<feature type="transmembrane region" description="Helical" evidence="1">
    <location>
        <begin position="511"/>
        <end position="536"/>
    </location>
</feature>
<dbReference type="RefSeq" id="WP_395273568.1">
    <property type="nucleotide sequence ID" value="NZ_JBHEGD010000002.1"/>
</dbReference>
<feature type="transmembrane region" description="Helical" evidence="1">
    <location>
        <begin position="582"/>
        <end position="614"/>
    </location>
</feature>
<reference evidence="2 3" key="1">
    <citation type="submission" date="2024-09" db="EMBL/GenBank/DDBJ databases">
        <title>Elucidation of the Bokeelamides from Bacteria Associated with Moon Snail Egg Collars.</title>
        <authorList>
            <person name="Campbell R."/>
            <person name="Piedl K."/>
            <person name="Mevers E."/>
        </authorList>
    </citation>
    <scope>NUCLEOTIDE SEQUENCE [LARGE SCALE GENOMIC DNA]</scope>
    <source>
        <strain evidence="2 3">EM133</strain>
    </source>
</reference>
<keyword evidence="1" id="KW-0472">Membrane</keyword>
<proteinExistence type="predicted"/>
<comment type="caution">
    <text evidence="2">The sequence shown here is derived from an EMBL/GenBank/DDBJ whole genome shotgun (WGS) entry which is preliminary data.</text>
</comment>
<feature type="transmembrane region" description="Helical" evidence="1">
    <location>
        <begin position="542"/>
        <end position="561"/>
    </location>
</feature>
<name>A0ABW7MGM9_9GAMM</name>
<dbReference type="EMBL" id="JBHEGD010000002">
    <property type="protein sequence ID" value="MFH6600755.1"/>
    <property type="molecule type" value="Genomic_DNA"/>
</dbReference>